<keyword evidence="3" id="KW-1185">Reference proteome</keyword>
<name>A0ABV8MZD2_9ACTN</name>
<evidence type="ECO:0000313" key="3">
    <source>
        <dbReference type="Proteomes" id="UP001595871"/>
    </source>
</evidence>
<gene>
    <name evidence="2" type="ORF">ACFO3R_01945</name>
</gene>
<evidence type="ECO:0000313" key="2">
    <source>
        <dbReference type="EMBL" id="MFC4185155.1"/>
    </source>
</evidence>
<reference evidence="3" key="1">
    <citation type="journal article" date="2019" name="Int. J. Syst. Evol. Microbiol.">
        <title>The Global Catalogue of Microorganisms (GCM) 10K type strain sequencing project: providing services to taxonomists for standard genome sequencing and annotation.</title>
        <authorList>
            <consortium name="The Broad Institute Genomics Platform"/>
            <consortium name="The Broad Institute Genome Sequencing Center for Infectious Disease"/>
            <person name="Wu L."/>
            <person name="Ma J."/>
        </authorList>
    </citation>
    <scope>NUCLEOTIDE SEQUENCE [LARGE SCALE GENOMIC DNA]</scope>
    <source>
        <strain evidence="3">CCM 3243</strain>
    </source>
</reference>
<protein>
    <submittedName>
        <fullName evidence="2">Uncharacterized protein</fullName>
    </submittedName>
</protein>
<sequence>MSTSTAGTGGAADDGPAPVRTGHTHLFPGARLLLDGAAPALRPRALELEFSDGVLTPAELLAPVRPDDPWLLAVESYRTAAGTPLPARSWLVAGVTDREDGTELRLGGRLPDTP</sequence>
<dbReference type="RefSeq" id="WP_200693582.1">
    <property type="nucleotide sequence ID" value="NZ_BAAAYA010000015.1"/>
</dbReference>
<proteinExistence type="predicted"/>
<dbReference type="Proteomes" id="UP001595871">
    <property type="component" value="Unassembled WGS sequence"/>
</dbReference>
<comment type="caution">
    <text evidence="2">The sequence shown here is derived from an EMBL/GenBank/DDBJ whole genome shotgun (WGS) entry which is preliminary data.</text>
</comment>
<feature type="region of interest" description="Disordered" evidence="1">
    <location>
        <begin position="1"/>
        <end position="24"/>
    </location>
</feature>
<organism evidence="2 3">
    <name type="scientific">Streptomyces flavovirens</name>
    <dbReference type="NCBI Taxonomy" id="52258"/>
    <lineage>
        <taxon>Bacteria</taxon>
        <taxon>Bacillati</taxon>
        <taxon>Actinomycetota</taxon>
        <taxon>Actinomycetes</taxon>
        <taxon>Kitasatosporales</taxon>
        <taxon>Streptomycetaceae</taxon>
        <taxon>Streptomyces</taxon>
    </lineage>
</organism>
<accession>A0ABV8MZD2</accession>
<evidence type="ECO:0000256" key="1">
    <source>
        <dbReference type="SAM" id="MobiDB-lite"/>
    </source>
</evidence>
<dbReference type="EMBL" id="JBHSCF010000004">
    <property type="protein sequence ID" value="MFC4185155.1"/>
    <property type="molecule type" value="Genomic_DNA"/>
</dbReference>